<comment type="subcellular location">
    <subcellularLocation>
        <location evidence="4">Cytoplasm</location>
    </subcellularLocation>
    <subcellularLocation>
        <location evidence="4">Cell membrane</location>
        <topology evidence="4">Peripheral membrane protein</topology>
        <orientation evidence="4">Cytoplasmic side</orientation>
    </subcellularLocation>
</comment>
<sequence>MSHTHLERTLALAGLYQALHCVIEIARHGAAEPQAMQPSVYSLLQVDAATVESVFGEPGAVAGGLRQLVSQLTGQPQRNLELTRYALQVLKLERALVKRPDLLDILSTGICATASVCTPFELRDPAVWTHFAELYSRTLSQLKPRLLIHGDSQHLRNTANQQRIRTLLLAAVRAARLWRQVGGSRWQMVFNNQVTLTAAQQYLAQLDASH</sequence>
<dbReference type="PANTHER" id="PTHR38100">
    <property type="entry name" value="HIGH FREQUENCY LYSOGENIZATION PROTEIN HFLD"/>
    <property type="match status" value="1"/>
</dbReference>
<evidence type="ECO:0000256" key="1">
    <source>
        <dbReference type="ARBA" id="ARBA00022475"/>
    </source>
</evidence>
<keyword evidence="2 4" id="KW-0963">Cytoplasm</keyword>
<keyword evidence="6" id="KW-1185">Reference proteome</keyword>
<evidence type="ECO:0000256" key="2">
    <source>
        <dbReference type="ARBA" id="ARBA00022490"/>
    </source>
</evidence>
<dbReference type="InterPro" id="IPR007451">
    <property type="entry name" value="HflD"/>
</dbReference>
<dbReference type="GO" id="GO:0005737">
    <property type="term" value="C:cytoplasm"/>
    <property type="evidence" value="ECO:0007669"/>
    <property type="project" value="UniProtKB-SubCell"/>
</dbReference>
<keyword evidence="1 4" id="KW-1003">Cell membrane</keyword>
<dbReference type="OrthoDB" id="9788031at2"/>
<accession>A0A1H3EYE9</accession>
<proteinExistence type="inferred from homology"/>
<dbReference type="RefSeq" id="WP_091333222.1">
    <property type="nucleotide sequence ID" value="NZ_FNOW01000015.1"/>
</dbReference>
<dbReference type="InterPro" id="IPR035932">
    <property type="entry name" value="HflD-like_sf"/>
</dbReference>
<dbReference type="Proteomes" id="UP000198672">
    <property type="component" value="Unassembled WGS sequence"/>
</dbReference>
<dbReference type="HAMAP" id="MF_00695">
    <property type="entry name" value="HflD_protein"/>
    <property type="match status" value="1"/>
</dbReference>
<organism evidence="5 6">
    <name type="scientific">Allochromatium warmingii</name>
    <name type="common">Chromatium warmingii</name>
    <dbReference type="NCBI Taxonomy" id="61595"/>
    <lineage>
        <taxon>Bacteria</taxon>
        <taxon>Pseudomonadati</taxon>
        <taxon>Pseudomonadota</taxon>
        <taxon>Gammaproteobacteria</taxon>
        <taxon>Chromatiales</taxon>
        <taxon>Chromatiaceae</taxon>
        <taxon>Allochromatium</taxon>
    </lineage>
</organism>
<dbReference type="PANTHER" id="PTHR38100:SF1">
    <property type="entry name" value="HIGH FREQUENCY LYSOGENIZATION PROTEIN HFLD"/>
    <property type="match status" value="1"/>
</dbReference>
<dbReference type="EMBL" id="FNOW01000015">
    <property type="protein sequence ID" value="SDX83567.1"/>
    <property type="molecule type" value="Genomic_DNA"/>
</dbReference>
<dbReference type="STRING" id="61595.SAMN05421644_11529"/>
<evidence type="ECO:0000256" key="3">
    <source>
        <dbReference type="ARBA" id="ARBA00023136"/>
    </source>
</evidence>
<evidence type="ECO:0000313" key="6">
    <source>
        <dbReference type="Proteomes" id="UP000198672"/>
    </source>
</evidence>
<evidence type="ECO:0000313" key="5">
    <source>
        <dbReference type="EMBL" id="SDX83567.1"/>
    </source>
</evidence>
<protein>
    <recommendedName>
        <fullName evidence="4">High frequency lysogenization protein HflD homolog</fullName>
    </recommendedName>
</protein>
<dbReference type="AlphaFoldDB" id="A0A1H3EYE9"/>
<comment type="similarity">
    <text evidence="4">Belongs to the HflD family.</text>
</comment>
<dbReference type="Gene3D" id="1.10.3890.10">
    <property type="entry name" value="HflD-like"/>
    <property type="match status" value="1"/>
</dbReference>
<reference evidence="6" key="1">
    <citation type="submission" date="2016-10" db="EMBL/GenBank/DDBJ databases">
        <authorList>
            <person name="Varghese N."/>
            <person name="Submissions S."/>
        </authorList>
    </citation>
    <scope>NUCLEOTIDE SEQUENCE [LARGE SCALE GENOMIC DNA]</scope>
    <source>
        <strain evidence="6">DSM 173</strain>
    </source>
</reference>
<gene>
    <name evidence="4" type="primary">hflD</name>
    <name evidence="5" type="ORF">SAMN05421644_11529</name>
</gene>
<evidence type="ECO:0000256" key="4">
    <source>
        <dbReference type="HAMAP-Rule" id="MF_00695"/>
    </source>
</evidence>
<name>A0A1H3EYE9_ALLWA</name>
<dbReference type="Pfam" id="PF04356">
    <property type="entry name" value="DUF489"/>
    <property type="match status" value="1"/>
</dbReference>
<dbReference type="SUPFAM" id="SSF101322">
    <property type="entry name" value="YcfC-like"/>
    <property type="match status" value="1"/>
</dbReference>
<dbReference type="GO" id="GO:0005886">
    <property type="term" value="C:plasma membrane"/>
    <property type="evidence" value="ECO:0007669"/>
    <property type="project" value="UniProtKB-SubCell"/>
</dbReference>
<dbReference type="NCBIfam" id="NF001246">
    <property type="entry name" value="PRK00218.1-2"/>
    <property type="match status" value="1"/>
</dbReference>
<keyword evidence="3 4" id="KW-0472">Membrane</keyword>